<comment type="caution">
    <text evidence="1">The sequence shown here is derived from an EMBL/GenBank/DDBJ whole genome shotgun (WGS) entry which is preliminary data.</text>
</comment>
<gene>
    <name evidence="1" type="ORF">L2E82_45308</name>
</gene>
<proteinExistence type="predicted"/>
<reference evidence="2" key="1">
    <citation type="journal article" date="2022" name="Mol. Ecol. Resour.">
        <title>The genomes of chicory, endive, great burdock and yacon provide insights into Asteraceae palaeo-polyploidization history and plant inulin production.</title>
        <authorList>
            <person name="Fan W."/>
            <person name="Wang S."/>
            <person name="Wang H."/>
            <person name="Wang A."/>
            <person name="Jiang F."/>
            <person name="Liu H."/>
            <person name="Zhao H."/>
            <person name="Xu D."/>
            <person name="Zhang Y."/>
        </authorList>
    </citation>
    <scope>NUCLEOTIDE SEQUENCE [LARGE SCALE GENOMIC DNA]</scope>
    <source>
        <strain evidence="2">cv. Punajuju</strain>
    </source>
</reference>
<protein>
    <submittedName>
        <fullName evidence="1">Uncharacterized protein</fullName>
    </submittedName>
</protein>
<dbReference type="Proteomes" id="UP001055811">
    <property type="component" value="Linkage Group LG08"/>
</dbReference>
<accession>A0ACB8ZSI3</accession>
<reference evidence="1 2" key="2">
    <citation type="journal article" date="2022" name="Mol. Ecol. Resour.">
        <title>The genomes of chicory, endive, great burdock and yacon provide insights into Asteraceae paleo-polyploidization history and plant inulin production.</title>
        <authorList>
            <person name="Fan W."/>
            <person name="Wang S."/>
            <person name="Wang H."/>
            <person name="Wang A."/>
            <person name="Jiang F."/>
            <person name="Liu H."/>
            <person name="Zhao H."/>
            <person name="Xu D."/>
            <person name="Zhang Y."/>
        </authorList>
    </citation>
    <scope>NUCLEOTIDE SEQUENCE [LARGE SCALE GENOMIC DNA]</scope>
    <source>
        <strain evidence="2">cv. Punajuju</strain>
        <tissue evidence="1">Leaves</tissue>
    </source>
</reference>
<evidence type="ECO:0000313" key="1">
    <source>
        <dbReference type="EMBL" id="KAI3700671.1"/>
    </source>
</evidence>
<keyword evidence="2" id="KW-1185">Reference proteome</keyword>
<organism evidence="1 2">
    <name type="scientific">Cichorium intybus</name>
    <name type="common">Chicory</name>
    <dbReference type="NCBI Taxonomy" id="13427"/>
    <lineage>
        <taxon>Eukaryota</taxon>
        <taxon>Viridiplantae</taxon>
        <taxon>Streptophyta</taxon>
        <taxon>Embryophyta</taxon>
        <taxon>Tracheophyta</taxon>
        <taxon>Spermatophyta</taxon>
        <taxon>Magnoliopsida</taxon>
        <taxon>eudicotyledons</taxon>
        <taxon>Gunneridae</taxon>
        <taxon>Pentapetalae</taxon>
        <taxon>asterids</taxon>
        <taxon>campanulids</taxon>
        <taxon>Asterales</taxon>
        <taxon>Asteraceae</taxon>
        <taxon>Cichorioideae</taxon>
        <taxon>Cichorieae</taxon>
        <taxon>Cichoriinae</taxon>
        <taxon>Cichorium</taxon>
    </lineage>
</organism>
<name>A0ACB8ZSI3_CICIN</name>
<dbReference type="EMBL" id="CM042016">
    <property type="protein sequence ID" value="KAI3700671.1"/>
    <property type="molecule type" value="Genomic_DNA"/>
</dbReference>
<evidence type="ECO:0000313" key="2">
    <source>
        <dbReference type="Proteomes" id="UP001055811"/>
    </source>
</evidence>
<sequence>MNSRMVGSWWLFVRREVTSHTKGIVGTLTPQPSSLAFQVESGTIMGAWLNRAPTIDQFDRNNIQVLRLEEVVWALKLRAWLSGMHE</sequence>